<keyword evidence="1" id="KW-0812">Transmembrane</keyword>
<keyword evidence="3" id="KW-1185">Reference proteome</keyword>
<dbReference type="OrthoDB" id="7277252at2"/>
<dbReference type="EMBL" id="FPCK01000001">
    <property type="protein sequence ID" value="SFV28198.1"/>
    <property type="molecule type" value="Genomic_DNA"/>
</dbReference>
<accession>A0A1I7N0P3</accession>
<evidence type="ECO:0008006" key="4">
    <source>
        <dbReference type="Google" id="ProtNLM"/>
    </source>
</evidence>
<feature type="transmembrane region" description="Helical" evidence="1">
    <location>
        <begin position="73"/>
        <end position="94"/>
    </location>
</feature>
<organism evidence="2 3">
    <name type="scientific">Devosia crocina</name>
    <dbReference type="NCBI Taxonomy" id="429728"/>
    <lineage>
        <taxon>Bacteria</taxon>
        <taxon>Pseudomonadati</taxon>
        <taxon>Pseudomonadota</taxon>
        <taxon>Alphaproteobacteria</taxon>
        <taxon>Hyphomicrobiales</taxon>
        <taxon>Devosiaceae</taxon>
        <taxon>Devosia</taxon>
    </lineage>
</organism>
<dbReference type="AlphaFoldDB" id="A0A1I7N0P3"/>
<dbReference type="STRING" id="429728.SAMN05216456_0461"/>
<feature type="transmembrane region" description="Helical" evidence="1">
    <location>
        <begin position="41"/>
        <end position="61"/>
    </location>
</feature>
<dbReference type="Proteomes" id="UP000199074">
    <property type="component" value="Unassembled WGS sequence"/>
</dbReference>
<name>A0A1I7N0P3_9HYPH</name>
<dbReference type="RefSeq" id="WP_092420377.1">
    <property type="nucleotide sequence ID" value="NZ_FPCK01000001.1"/>
</dbReference>
<evidence type="ECO:0000313" key="3">
    <source>
        <dbReference type="Proteomes" id="UP000199074"/>
    </source>
</evidence>
<keyword evidence="1" id="KW-0472">Membrane</keyword>
<evidence type="ECO:0000313" key="2">
    <source>
        <dbReference type="EMBL" id="SFV28198.1"/>
    </source>
</evidence>
<gene>
    <name evidence="2" type="ORF">SAMN05216456_0461</name>
</gene>
<sequence>MSAGDRRALILLIAGFTAWSFGFVLLYGLQALGCAYDWPAHRAILIAAYIVTLAPLAWLSLIKVRAEGEPASVLALSALWANRAALAAGVLTFFPATFASACI</sequence>
<protein>
    <recommendedName>
        <fullName evidence="4">EamA-like transporter family protein</fullName>
    </recommendedName>
</protein>
<reference evidence="2 3" key="1">
    <citation type="submission" date="2016-10" db="EMBL/GenBank/DDBJ databases">
        <authorList>
            <person name="de Groot N.N."/>
        </authorList>
    </citation>
    <scope>NUCLEOTIDE SEQUENCE [LARGE SCALE GENOMIC DNA]</scope>
    <source>
        <strain evidence="2 3">IPL20</strain>
    </source>
</reference>
<proteinExistence type="predicted"/>
<evidence type="ECO:0000256" key="1">
    <source>
        <dbReference type="SAM" id="Phobius"/>
    </source>
</evidence>
<keyword evidence="1" id="KW-1133">Transmembrane helix</keyword>